<dbReference type="Proteomes" id="UP000092993">
    <property type="component" value="Unassembled WGS sequence"/>
</dbReference>
<dbReference type="AlphaFoldDB" id="A0A1C7MRN8"/>
<proteinExistence type="predicted"/>
<accession>A0A1C7MRN8</accession>
<protein>
    <submittedName>
        <fullName evidence="1">Uncharacterized protein</fullName>
    </submittedName>
</protein>
<keyword evidence="2" id="KW-1185">Reference proteome</keyword>
<reference evidence="1 2" key="1">
    <citation type="submission" date="2016-03" db="EMBL/GenBank/DDBJ databases">
        <title>Whole genome sequencing of Grifola frondosa 9006-11.</title>
        <authorList>
            <person name="Min B."/>
            <person name="Park H."/>
            <person name="Kim J.-G."/>
            <person name="Cho H."/>
            <person name="Oh Y.-L."/>
            <person name="Kong W.-S."/>
            <person name="Choi I.-G."/>
        </authorList>
    </citation>
    <scope>NUCLEOTIDE SEQUENCE [LARGE SCALE GENOMIC DNA]</scope>
    <source>
        <strain evidence="1 2">9006-11</strain>
    </source>
</reference>
<organism evidence="1 2">
    <name type="scientific">Grifola frondosa</name>
    <name type="common">Maitake</name>
    <name type="synonym">Polyporus frondosus</name>
    <dbReference type="NCBI Taxonomy" id="5627"/>
    <lineage>
        <taxon>Eukaryota</taxon>
        <taxon>Fungi</taxon>
        <taxon>Dikarya</taxon>
        <taxon>Basidiomycota</taxon>
        <taxon>Agaricomycotina</taxon>
        <taxon>Agaricomycetes</taxon>
        <taxon>Polyporales</taxon>
        <taxon>Grifolaceae</taxon>
        <taxon>Grifola</taxon>
    </lineage>
</organism>
<evidence type="ECO:0000313" key="1">
    <source>
        <dbReference type="EMBL" id="OBZ79523.1"/>
    </source>
</evidence>
<comment type="caution">
    <text evidence="1">The sequence shown here is derived from an EMBL/GenBank/DDBJ whole genome shotgun (WGS) entry which is preliminary data.</text>
</comment>
<sequence length="111" mass="12317">MACFNLSRRICLLRKPTYLLTSYALYSLASSASSALLGRRFYRLVEARPFVDGDIVLHSASPLLVHPCHVIVKAALYRSHAILSKARVPEICSAVDGNDSYIIEVAVRHKC</sequence>
<gene>
    <name evidence="1" type="ORF">A0H81_00581</name>
</gene>
<evidence type="ECO:0000313" key="2">
    <source>
        <dbReference type="Proteomes" id="UP000092993"/>
    </source>
</evidence>
<dbReference type="EMBL" id="LUGG01000001">
    <property type="protein sequence ID" value="OBZ79523.1"/>
    <property type="molecule type" value="Genomic_DNA"/>
</dbReference>
<name>A0A1C7MRN8_GRIFR</name>